<dbReference type="InterPro" id="IPR046826">
    <property type="entry name" value="PDH_N"/>
</dbReference>
<evidence type="ECO:0000259" key="2">
    <source>
        <dbReference type="PROSITE" id="PS51176"/>
    </source>
</evidence>
<dbReference type="GO" id="GO:0070403">
    <property type="term" value="F:NAD+ binding"/>
    <property type="evidence" value="ECO:0007669"/>
    <property type="project" value="InterPro"/>
</dbReference>
<dbReference type="GO" id="GO:0008977">
    <property type="term" value="F:prephenate dehydrogenase (NAD+) activity"/>
    <property type="evidence" value="ECO:0007669"/>
    <property type="project" value="InterPro"/>
</dbReference>
<evidence type="ECO:0000256" key="1">
    <source>
        <dbReference type="ARBA" id="ARBA00023002"/>
    </source>
</evidence>
<dbReference type="GO" id="GO:0004665">
    <property type="term" value="F:prephenate dehydrogenase (NADP+) activity"/>
    <property type="evidence" value="ECO:0007669"/>
    <property type="project" value="InterPro"/>
</dbReference>
<reference evidence="3 4" key="1">
    <citation type="submission" date="2020-08" db="EMBL/GenBank/DDBJ databases">
        <title>Genomic Encyclopedia of Type Strains, Phase IV (KMG-IV): sequencing the most valuable type-strain genomes for metagenomic binning, comparative biology and taxonomic classification.</title>
        <authorList>
            <person name="Goeker M."/>
        </authorList>
    </citation>
    <scope>NUCLEOTIDE SEQUENCE [LARGE SCALE GENOMIC DNA]</scope>
    <source>
        <strain evidence="3 4">DSM 12252</strain>
    </source>
</reference>
<keyword evidence="4" id="KW-1185">Reference proteome</keyword>
<dbReference type="GO" id="GO:0006571">
    <property type="term" value="P:tyrosine biosynthetic process"/>
    <property type="evidence" value="ECO:0007669"/>
    <property type="project" value="InterPro"/>
</dbReference>
<feature type="domain" description="Prephenate/arogenate dehydrogenase" evidence="2">
    <location>
        <begin position="5"/>
        <end position="287"/>
    </location>
</feature>
<gene>
    <name evidence="3" type="ORF">HNQ65_001831</name>
</gene>
<accession>A0A7W8DJL2</accession>
<dbReference type="Gene3D" id="1.10.3660.10">
    <property type="entry name" value="6-phosphogluconate dehydrogenase C-terminal like domain"/>
    <property type="match status" value="1"/>
</dbReference>
<dbReference type="EMBL" id="JACHIG010000003">
    <property type="protein sequence ID" value="MBB5032254.1"/>
    <property type="molecule type" value="Genomic_DNA"/>
</dbReference>
<dbReference type="InterPro" id="IPR036291">
    <property type="entry name" value="NAD(P)-bd_dom_sf"/>
</dbReference>
<proteinExistence type="predicted"/>
<dbReference type="SUPFAM" id="SSF48179">
    <property type="entry name" value="6-phosphogluconate dehydrogenase C-terminal domain-like"/>
    <property type="match status" value="1"/>
</dbReference>
<evidence type="ECO:0000313" key="4">
    <source>
        <dbReference type="Proteomes" id="UP000590740"/>
    </source>
</evidence>
<evidence type="ECO:0000313" key="3">
    <source>
        <dbReference type="EMBL" id="MBB5032254.1"/>
    </source>
</evidence>
<dbReference type="RefSeq" id="WP_184339187.1">
    <property type="nucleotide sequence ID" value="NZ_JACHIG010000003.1"/>
</dbReference>
<dbReference type="AlphaFoldDB" id="A0A7W8DJL2"/>
<dbReference type="PANTHER" id="PTHR21363">
    <property type="entry name" value="PREPHENATE DEHYDROGENASE"/>
    <property type="match status" value="1"/>
</dbReference>
<keyword evidence="1" id="KW-0560">Oxidoreductase</keyword>
<dbReference type="InterPro" id="IPR003099">
    <property type="entry name" value="Prephen_DH"/>
</dbReference>
<dbReference type="PANTHER" id="PTHR21363:SF0">
    <property type="entry name" value="PREPHENATE DEHYDROGENASE [NADP(+)]"/>
    <property type="match status" value="1"/>
</dbReference>
<protein>
    <submittedName>
        <fullName evidence="3">Prephenate dehydrogenase</fullName>
    </submittedName>
</protein>
<dbReference type="SUPFAM" id="SSF51735">
    <property type="entry name" value="NAD(P)-binding Rossmann-fold domains"/>
    <property type="match status" value="1"/>
</dbReference>
<dbReference type="InterPro" id="IPR008927">
    <property type="entry name" value="6-PGluconate_DH-like_C_sf"/>
</dbReference>
<organism evidence="3 4">
    <name type="scientific">Prosthecobacter vanneervenii</name>
    <dbReference type="NCBI Taxonomy" id="48466"/>
    <lineage>
        <taxon>Bacteria</taxon>
        <taxon>Pseudomonadati</taxon>
        <taxon>Verrucomicrobiota</taxon>
        <taxon>Verrucomicrobiia</taxon>
        <taxon>Verrucomicrobiales</taxon>
        <taxon>Verrucomicrobiaceae</taxon>
        <taxon>Prosthecobacter</taxon>
    </lineage>
</organism>
<dbReference type="Gene3D" id="3.40.50.720">
    <property type="entry name" value="NAD(P)-binding Rossmann-like Domain"/>
    <property type="match status" value="1"/>
</dbReference>
<dbReference type="Proteomes" id="UP000590740">
    <property type="component" value="Unassembled WGS sequence"/>
</dbReference>
<dbReference type="InterPro" id="IPR050812">
    <property type="entry name" value="Preph/Arog_dehydrog"/>
</dbReference>
<dbReference type="InterPro" id="IPR046825">
    <property type="entry name" value="PDH_C"/>
</dbReference>
<dbReference type="PROSITE" id="PS51176">
    <property type="entry name" value="PDH_ADH"/>
    <property type="match status" value="1"/>
</dbReference>
<comment type="caution">
    <text evidence="3">The sequence shown here is derived from an EMBL/GenBank/DDBJ whole genome shotgun (WGS) entry which is preliminary data.</text>
</comment>
<dbReference type="Pfam" id="PF02153">
    <property type="entry name" value="PDH_N"/>
    <property type="match status" value="1"/>
</dbReference>
<dbReference type="Pfam" id="PF20463">
    <property type="entry name" value="PDH_C"/>
    <property type="match status" value="1"/>
</dbReference>
<sequence>MSVERSIAIFSPGLLGGSLVKTIQQRMPGVEVRVWARRDEAVEEVKNLFPNVVASTDLAAVIQGASLALLCMPIQYMPGIARQMVACDLADDLIVTDVGSVKGQVVAELEPIFQPSKAGFLGSHPMAGSQHTGLAHSRGDLFHQAACILTPTGQTKTGHLGRLRTFWQKLGCRIQEMTPQQHDHCVARISHLPHCMAVLTTLAALKQDKRVLDSSAGGFRDTTRVAGGDPDMWAGILMQNRAEVVSSLQDAASVLLELVEMLQTMDEEALRRFLAQAKALRDLLPAV</sequence>
<name>A0A7W8DJL2_9BACT</name>